<evidence type="ECO:0000313" key="2">
    <source>
        <dbReference type="EMBL" id="TPX76219.1"/>
    </source>
</evidence>
<proteinExistence type="predicted"/>
<protein>
    <submittedName>
        <fullName evidence="2">Uncharacterized protein</fullName>
    </submittedName>
</protein>
<dbReference type="EMBL" id="QEAP01000054">
    <property type="protein sequence ID" value="TPX76219.1"/>
    <property type="molecule type" value="Genomic_DNA"/>
</dbReference>
<keyword evidence="3" id="KW-1185">Reference proteome</keyword>
<name>A0A507FII8_9FUNG</name>
<dbReference type="STRING" id="246404.A0A507FII8"/>
<dbReference type="AlphaFoldDB" id="A0A507FII8"/>
<evidence type="ECO:0000313" key="3">
    <source>
        <dbReference type="Proteomes" id="UP000320333"/>
    </source>
</evidence>
<sequence>MDPVCSGDNWDRGDAPDPNAPQGPYPISGEQVYIQDPSNYCINLPNPDDQYLIDNYWSKGVNPSFVDAEGHVRSFCVGALAPGALPMPAGAVTGAHVLTNQDLNGKTYHQITGSLNCDVLKMSCVGENSGQYDSVPYRNCGKEPYSGVFEEMNPGFNDYVEIGGDFMFCMRTCVAGRIDGDPCSAKGDTLGCEVLTGGTMDASEGFTLNGVPFEVSANNVRREFPRDAATDLVAERMMETDLATETVEQVEAMFAIGSWTPAASTASVSAAQFTVMQMPASNLVSNAFQKVVLGVFYFGTLLCLL</sequence>
<reference evidence="2 3" key="1">
    <citation type="journal article" date="2019" name="Sci. Rep.">
        <title>Comparative genomics of chytrid fungi reveal insights into the obligate biotrophic and pathogenic lifestyle of Synchytrium endobioticum.</title>
        <authorList>
            <person name="van de Vossenberg B.T.L.H."/>
            <person name="Warris S."/>
            <person name="Nguyen H.D.T."/>
            <person name="van Gent-Pelzer M.P.E."/>
            <person name="Joly D.L."/>
            <person name="van de Geest H.C."/>
            <person name="Bonants P.J.M."/>
            <person name="Smith D.S."/>
            <person name="Levesque C.A."/>
            <person name="van der Lee T.A.J."/>
        </authorList>
    </citation>
    <scope>NUCLEOTIDE SEQUENCE [LARGE SCALE GENOMIC DNA]</scope>
    <source>
        <strain evidence="2 3">CBS 675.73</strain>
    </source>
</reference>
<feature type="region of interest" description="Disordered" evidence="1">
    <location>
        <begin position="1"/>
        <end position="27"/>
    </location>
</feature>
<organism evidence="2 3">
    <name type="scientific">Chytriomyces confervae</name>
    <dbReference type="NCBI Taxonomy" id="246404"/>
    <lineage>
        <taxon>Eukaryota</taxon>
        <taxon>Fungi</taxon>
        <taxon>Fungi incertae sedis</taxon>
        <taxon>Chytridiomycota</taxon>
        <taxon>Chytridiomycota incertae sedis</taxon>
        <taxon>Chytridiomycetes</taxon>
        <taxon>Chytridiales</taxon>
        <taxon>Chytriomycetaceae</taxon>
        <taxon>Chytriomyces</taxon>
    </lineage>
</organism>
<dbReference type="OrthoDB" id="3044029at2759"/>
<comment type="caution">
    <text evidence="2">The sequence shown here is derived from an EMBL/GenBank/DDBJ whole genome shotgun (WGS) entry which is preliminary data.</text>
</comment>
<evidence type="ECO:0000256" key="1">
    <source>
        <dbReference type="SAM" id="MobiDB-lite"/>
    </source>
</evidence>
<accession>A0A507FII8</accession>
<gene>
    <name evidence="2" type="ORF">CcCBS67573_g02527</name>
</gene>
<dbReference type="Proteomes" id="UP000320333">
    <property type="component" value="Unassembled WGS sequence"/>
</dbReference>